<dbReference type="Proteomes" id="UP000031186">
    <property type="component" value="Unassembled WGS sequence"/>
</dbReference>
<feature type="region of interest" description="Disordered" evidence="1">
    <location>
        <begin position="1"/>
        <end position="29"/>
    </location>
</feature>
<dbReference type="HOGENOM" id="CLU_002072_2_0_1"/>
<keyword evidence="3" id="KW-1185">Reference proteome</keyword>
<comment type="caution">
    <text evidence="2">The sequence shown here is derived from an EMBL/GenBank/DDBJ whole genome shotgun (WGS) entry which is preliminary data.</text>
</comment>
<proteinExistence type="predicted"/>
<gene>
    <name evidence="2" type="ORF">MAN_08117</name>
</gene>
<feature type="compositionally biased region" description="Polar residues" evidence="1">
    <location>
        <begin position="97"/>
        <end position="113"/>
    </location>
</feature>
<accession>A0A0B4FAR2</accession>
<dbReference type="EMBL" id="AZNF01000011">
    <property type="protein sequence ID" value="KID62901.1"/>
    <property type="molecule type" value="Genomic_DNA"/>
</dbReference>
<dbReference type="OrthoDB" id="1577640at2759"/>
<feature type="region of interest" description="Disordered" evidence="1">
    <location>
        <begin position="73"/>
        <end position="140"/>
    </location>
</feature>
<name>A0A0B4FAR2_METAF</name>
<feature type="non-terminal residue" evidence="2">
    <location>
        <position position="1"/>
    </location>
</feature>
<evidence type="ECO:0000313" key="2">
    <source>
        <dbReference type="EMBL" id="KID62901.1"/>
    </source>
</evidence>
<evidence type="ECO:0000256" key="1">
    <source>
        <dbReference type="SAM" id="MobiDB-lite"/>
    </source>
</evidence>
<organism evidence="2 3">
    <name type="scientific">Metarhizium anisopliae (strain ARSEF 549)</name>
    <dbReference type="NCBI Taxonomy" id="3151832"/>
    <lineage>
        <taxon>Eukaryota</taxon>
        <taxon>Fungi</taxon>
        <taxon>Dikarya</taxon>
        <taxon>Ascomycota</taxon>
        <taxon>Pezizomycotina</taxon>
        <taxon>Sordariomycetes</taxon>
        <taxon>Hypocreomycetidae</taxon>
        <taxon>Hypocreales</taxon>
        <taxon>Clavicipitaceae</taxon>
        <taxon>Metarhizium</taxon>
    </lineage>
</organism>
<evidence type="ECO:0000313" key="3">
    <source>
        <dbReference type="Proteomes" id="UP000031186"/>
    </source>
</evidence>
<sequence>MGRKRNRPSISQEPSARDRVVSPTFPYNDDSVMPFAAEFEFGLKRPITTASEKGTLYTTKWDDIPLPQVLIKADRDSREGDQEFGQLRPLSSDEDSNSQGSRNGARSNYSSVPEQAEGVSSAVDSGYASLPTQGHKAPARSAAINANQLFRPNGLDTDDRNCSDDADSIYTAGPDIPPSKKSAYIFSLADDLLNKALMERPDDDGLDRIEKSLPQLLKKFAMKVGSSHSMQIYRDVMVFVRRHRSEIAKAMRVKYNEENILRSDVFGNNVARIDPGDLVRRWCLDTDTLDDPNTAPNEIPEDISDDGHYEDLDEADPAAYSLPELSVYKDFISKLPEYKWLLERIQGLLYMDDAGNVQTNIRDAILQCLPRAKRISRGAAPQTHNLTFTADWDLCEFLQEQGYLDSPERAVERAITITGSETDAQAATTAQYLSQTWPSSGIHLLHVVKRVVHDTRTVPYPHNLPDGTRLIVWSLGPWFTLEVIGLADSIVEIGEQLAWLGSALRVSPYQTGVAVVNAFVSRMWMSPASEVAQGSSSNFFCNINFNLDAVDSTGEIPNGQCWHDLFRNPVIVKGYPIPRRPLSNMGLEIRLDTMAHLAGTRHTHLFNNKIFIKAFSTMLVPTRHSGNIFVWHLLSKKNGDRISYLDSDGCHVEETNLNDLETSRHIIGWSSSVRYLTGAADANYVIESSWLRCLHENCNLNGKVVTPGRLIKSDHAAALGKRDVSLQVSGDTYRKKLYALSNEEAKNPYTVSAALEVLMNASNLDMELYEEDEKDESNASIKYRIRDRVNDLYGTLEKLIDYQRSITFERFKSSPRKDLEGWDFKDIAINSENAIYPCLAKLKTVGKGWVDFVRALKAVTVFGRNFGALLDHVPETGRCRYWKTLPSNKYYLAAGMEDLSRIMSRLGDPRANPPLLIGSIAWYPSEIATRCACSAGTVKHSELAQVLWPRPSQMRERLRKSPSLPLKDIEA</sequence>
<reference evidence="2 3" key="1">
    <citation type="journal article" date="2014" name="Proc. Natl. Acad. Sci. U.S.A.">
        <title>Trajectory and genomic determinants of fungal-pathogen speciation and host adaptation.</title>
        <authorList>
            <person name="Hu X."/>
            <person name="Xiao G."/>
            <person name="Zheng P."/>
            <person name="Shang Y."/>
            <person name="Su Y."/>
            <person name="Zhang X."/>
            <person name="Liu X."/>
            <person name="Zhan S."/>
            <person name="St Leger R.J."/>
            <person name="Wang C."/>
        </authorList>
    </citation>
    <scope>NUCLEOTIDE SEQUENCE [LARGE SCALE GENOMIC DNA]</scope>
    <source>
        <strain evidence="2 3">ARSEF 549</strain>
    </source>
</reference>
<dbReference type="AlphaFoldDB" id="A0A0B4FAR2"/>
<protein>
    <submittedName>
        <fullName evidence="2">Pfs domain protein</fullName>
    </submittedName>
</protein>
<dbReference type="VEuPathDB" id="FungiDB:MAN_08117"/>